<reference evidence="1 2" key="2">
    <citation type="submission" date="2018-10" db="EMBL/GenBank/DDBJ databases">
        <authorList>
            <consortium name="Pathogen Informatics"/>
        </authorList>
    </citation>
    <scope>NUCLEOTIDE SEQUENCE [LARGE SCALE GENOMIC DNA]</scope>
</reference>
<dbReference type="AlphaFoldDB" id="A0A0N4V183"/>
<name>A0A0N4V183_ENTVE</name>
<reference evidence="3" key="1">
    <citation type="submission" date="2017-02" db="UniProtKB">
        <authorList>
            <consortium name="WormBaseParasite"/>
        </authorList>
    </citation>
    <scope>IDENTIFICATION</scope>
</reference>
<evidence type="ECO:0000313" key="3">
    <source>
        <dbReference type="WBParaSite" id="EVEC_0000370401-mRNA-1"/>
    </source>
</evidence>
<keyword evidence="2" id="KW-1185">Reference proteome</keyword>
<dbReference type="EMBL" id="UXUI01007589">
    <property type="protein sequence ID" value="VDD88269.1"/>
    <property type="molecule type" value="Genomic_DNA"/>
</dbReference>
<sequence length="127" mass="14516">MLMDSLEWLGEIGNFVATVLCLSKIVLLFFWQGEAESVGTGQSNGLFFLLYELRQVRNLWWFAAEEGRLLVSLRSSGVQRAHPFIRRIVDVANYMRLTRSFGVDGFVSSRRVCFSLFLRFKVGPSTV</sequence>
<dbReference type="WBParaSite" id="EVEC_0000370401-mRNA-1">
    <property type="protein sequence ID" value="EVEC_0000370401-mRNA-1"/>
    <property type="gene ID" value="EVEC_0000370401"/>
</dbReference>
<dbReference type="Proteomes" id="UP000274131">
    <property type="component" value="Unassembled WGS sequence"/>
</dbReference>
<evidence type="ECO:0000313" key="2">
    <source>
        <dbReference type="Proteomes" id="UP000274131"/>
    </source>
</evidence>
<organism evidence="3">
    <name type="scientific">Enterobius vermicularis</name>
    <name type="common">Human pinworm</name>
    <dbReference type="NCBI Taxonomy" id="51028"/>
    <lineage>
        <taxon>Eukaryota</taxon>
        <taxon>Metazoa</taxon>
        <taxon>Ecdysozoa</taxon>
        <taxon>Nematoda</taxon>
        <taxon>Chromadorea</taxon>
        <taxon>Rhabditida</taxon>
        <taxon>Spirurina</taxon>
        <taxon>Oxyuridomorpha</taxon>
        <taxon>Oxyuroidea</taxon>
        <taxon>Oxyuridae</taxon>
        <taxon>Enterobius</taxon>
    </lineage>
</organism>
<evidence type="ECO:0000313" key="1">
    <source>
        <dbReference type="EMBL" id="VDD88269.1"/>
    </source>
</evidence>
<accession>A0A0N4V183</accession>
<protein>
    <submittedName>
        <fullName evidence="3">Secreted protein</fullName>
    </submittedName>
</protein>
<gene>
    <name evidence="1" type="ORF">EVEC_LOCUS3412</name>
</gene>
<proteinExistence type="predicted"/>